<dbReference type="Pfam" id="PF02518">
    <property type="entry name" value="HATPase_c"/>
    <property type="match status" value="1"/>
</dbReference>
<keyword evidence="5" id="KW-0597">Phosphoprotein</keyword>
<dbReference type="SUPFAM" id="SSF47384">
    <property type="entry name" value="Homodimeric domain of signal transducing histidine kinase"/>
    <property type="match status" value="1"/>
</dbReference>
<evidence type="ECO:0000256" key="1">
    <source>
        <dbReference type="ARBA" id="ARBA00000085"/>
    </source>
</evidence>
<gene>
    <name evidence="16" type="ORF">JQS43_22290</name>
</gene>
<dbReference type="SUPFAM" id="SSF55874">
    <property type="entry name" value="ATPase domain of HSP90 chaperone/DNA topoisomerase II/histidine kinase"/>
    <property type="match status" value="1"/>
</dbReference>
<evidence type="ECO:0000256" key="11">
    <source>
        <dbReference type="ARBA" id="ARBA00022989"/>
    </source>
</evidence>
<evidence type="ECO:0000259" key="15">
    <source>
        <dbReference type="PROSITE" id="PS50885"/>
    </source>
</evidence>
<dbReference type="Pfam" id="PF00672">
    <property type="entry name" value="HAMP"/>
    <property type="match status" value="1"/>
</dbReference>
<accession>A0A895Y8Y9</accession>
<keyword evidence="8" id="KW-0547">Nucleotide-binding</keyword>
<evidence type="ECO:0000256" key="13">
    <source>
        <dbReference type="SAM" id="Phobius"/>
    </source>
</evidence>
<evidence type="ECO:0000259" key="14">
    <source>
        <dbReference type="PROSITE" id="PS50109"/>
    </source>
</evidence>
<keyword evidence="6" id="KW-0808">Transferase</keyword>
<dbReference type="KEGG" id="nhy:JQS43_22290"/>
<dbReference type="SMART" id="SM00387">
    <property type="entry name" value="HATPase_c"/>
    <property type="match status" value="1"/>
</dbReference>
<keyword evidence="11 13" id="KW-1133">Transmembrane helix</keyword>
<proteinExistence type="predicted"/>
<dbReference type="CDD" id="cd00082">
    <property type="entry name" value="HisKA"/>
    <property type="match status" value="1"/>
</dbReference>
<protein>
    <recommendedName>
        <fullName evidence="3">histidine kinase</fullName>
        <ecNumber evidence="3">2.7.13.3</ecNumber>
    </recommendedName>
</protein>
<dbReference type="RefSeq" id="WP_239676333.1">
    <property type="nucleotide sequence ID" value="NZ_CP070499.1"/>
</dbReference>
<evidence type="ECO:0000256" key="5">
    <source>
        <dbReference type="ARBA" id="ARBA00022553"/>
    </source>
</evidence>
<feature type="domain" description="HAMP" evidence="15">
    <location>
        <begin position="169"/>
        <end position="221"/>
    </location>
</feature>
<dbReference type="InterPro" id="IPR005467">
    <property type="entry name" value="His_kinase_dom"/>
</dbReference>
<sequence length="435" mass="45073">MRLTVARLALAITTMVALAFLVPLAMLTRQVAHDQAVAEARAQAAAVVVALAVDPSPALLEQAVASTAAGSAGRLAVHLPDQPPIGSSRAEPADIAGTVPDRRPALIEYADGLAYLQPSVLAGDQTAVIEVYLPHGEIYRGVWPAWLGLAGLAVVLVIGSTLVADRLGARLVRATRDLAAGARKLGTGDLTVQVVPAGPPELRDAAQAFNTMAGDMRRLIDDERNLAADLSHRLRTPMTALRLDVEALPRGPVADRMTQAFDLLDDELEAIITGARRSAAARPGHPTDLVEVLADRLAFWSVLAEDQGRETSVVGGDRPVRVPVPRDELILAIDALLGNVFAHTPEQTAFRVTVGPNGLVVEDAGPGIADPAAAVRRGASGSGSTGLGLDIAQRVAGAVGGRLEIGRSQLGGARIALLLPPRSGGPGRLEGTGTT</sequence>
<dbReference type="PROSITE" id="PS50109">
    <property type="entry name" value="HIS_KIN"/>
    <property type="match status" value="1"/>
</dbReference>
<dbReference type="PANTHER" id="PTHR44936:SF9">
    <property type="entry name" value="SENSOR PROTEIN CREC"/>
    <property type="match status" value="1"/>
</dbReference>
<dbReference type="InterPro" id="IPR050980">
    <property type="entry name" value="2C_sensor_his_kinase"/>
</dbReference>
<dbReference type="CDD" id="cd06225">
    <property type="entry name" value="HAMP"/>
    <property type="match status" value="1"/>
</dbReference>
<evidence type="ECO:0000256" key="6">
    <source>
        <dbReference type="ARBA" id="ARBA00022679"/>
    </source>
</evidence>
<organism evidence="16 17">
    <name type="scientific">Natronosporangium hydrolyticum</name>
    <dbReference type="NCBI Taxonomy" id="2811111"/>
    <lineage>
        <taxon>Bacteria</taxon>
        <taxon>Bacillati</taxon>
        <taxon>Actinomycetota</taxon>
        <taxon>Actinomycetes</taxon>
        <taxon>Micromonosporales</taxon>
        <taxon>Micromonosporaceae</taxon>
        <taxon>Natronosporangium</taxon>
    </lineage>
</organism>
<keyword evidence="9 16" id="KW-0418">Kinase</keyword>
<keyword evidence="13" id="KW-0472">Membrane</keyword>
<dbReference type="PROSITE" id="PS50885">
    <property type="entry name" value="HAMP"/>
    <property type="match status" value="1"/>
</dbReference>
<dbReference type="Gene3D" id="1.10.287.130">
    <property type="match status" value="1"/>
</dbReference>
<keyword evidence="7 13" id="KW-0812">Transmembrane</keyword>
<dbReference type="Pfam" id="PF00512">
    <property type="entry name" value="HisKA"/>
    <property type="match status" value="1"/>
</dbReference>
<evidence type="ECO:0000256" key="9">
    <source>
        <dbReference type="ARBA" id="ARBA00022777"/>
    </source>
</evidence>
<evidence type="ECO:0000313" key="16">
    <source>
        <dbReference type="EMBL" id="QSB14214.1"/>
    </source>
</evidence>
<evidence type="ECO:0000256" key="10">
    <source>
        <dbReference type="ARBA" id="ARBA00022840"/>
    </source>
</evidence>
<comment type="catalytic activity">
    <reaction evidence="1">
        <text>ATP + protein L-histidine = ADP + protein N-phospho-L-histidine.</text>
        <dbReference type="EC" id="2.7.13.3"/>
    </reaction>
</comment>
<keyword evidence="10" id="KW-0067">ATP-binding</keyword>
<evidence type="ECO:0000256" key="8">
    <source>
        <dbReference type="ARBA" id="ARBA00022741"/>
    </source>
</evidence>
<dbReference type="EC" id="2.7.13.3" evidence="3"/>
<dbReference type="InterPro" id="IPR036890">
    <property type="entry name" value="HATPase_C_sf"/>
</dbReference>
<evidence type="ECO:0000256" key="3">
    <source>
        <dbReference type="ARBA" id="ARBA00012438"/>
    </source>
</evidence>
<dbReference type="Gene3D" id="3.30.565.10">
    <property type="entry name" value="Histidine kinase-like ATPase, C-terminal domain"/>
    <property type="match status" value="1"/>
</dbReference>
<dbReference type="GO" id="GO:0005524">
    <property type="term" value="F:ATP binding"/>
    <property type="evidence" value="ECO:0007669"/>
    <property type="project" value="UniProtKB-KW"/>
</dbReference>
<dbReference type="Proteomes" id="UP000662857">
    <property type="component" value="Chromosome"/>
</dbReference>
<dbReference type="GO" id="GO:0005886">
    <property type="term" value="C:plasma membrane"/>
    <property type="evidence" value="ECO:0007669"/>
    <property type="project" value="UniProtKB-SubCell"/>
</dbReference>
<dbReference type="InterPro" id="IPR003594">
    <property type="entry name" value="HATPase_dom"/>
</dbReference>
<evidence type="ECO:0000256" key="2">
    <source>
        <dbReference type="ARBA" id="ARBA00004651"/>
    </source>
</evidence>
<dbReference type="InterPro" id="IPR003661">
    <property type="entry name" value="HisK_dim/P_dom"/>
</dbReference>
<feature type="domain" description="Histidine kinase" evidence="14">
    <location>
        <begin position="229"/>
        <end position="423"/>
    </location>
</feature>
<evidence type="ECO:0000256" key="7">
    <source>
        <dbReference type="ARBA" id="ARBA00022692"/>
    </source>
</evidence>
<dbReference type="SMART" id="SM00304">
    <property type="entry name" value="HAMP"/>
    <property type="match status" value="1"/>
</dbReference>
<dbReference type="AlphaFoldDB" id="A0A895Y8Y9"/>
<feature type="transmembrane region" description="Helical" evidence="13">
    <location>
        <begin position="143"/>
        <end position="164"/>
    </location>
</feature>
<dbReference type="PANTHER" id="PTHR44936">
    <property type="entry name" value="SENSOR PROTEIN CREC"/>
    <property type="match status" value="1"/>
</dbReference>
<dbReference type="GO" id="GO:0000155">
    <property type="term" value="F:phosphorelay sensor kinase activity"/>
    <property type="evidence" value="ECO:0007669"/>
    <property type="project" value="InterPro"/>
</dbReference>
<dbReference type="InterPro" id="IPR003660">
    <property type="entry name" value="HAMP_dom"/>
</dbReference>
<evidence type="ECO:0000256" key="4">
    <source>
        <dbReference type="ARBA" id="ARBA00022475"/>
    </source>
</evidence>
<evidence type="ECO:0000313" key="17">
    <source>
        <dbReference type="Proteomes" id="UP000662857"/>
    </source>
</evidence>
<keyword evidence="12" id="KW-0902">Two-component regulatory system</keyword>
<name>A0A895Y8Y9_9ACTN</name>
<dbReference type="EMBL" id="CP070499">
    <property type="protein sequence ID" value="QSB14214.1"/>
    <property type="molecule type" value="Genomic_DNA"/>
</dbReference>
<keyword evidence="4" id="KW-1003">Cell membrane</keyword>
<evidence type="ECO:0000256" key="12">
    <source>
        <dbReference type="ARBA" id="ARBA00023012"/>
    </source>
</evidence>
<reference evidence="16" key="1">
    <citation type="submission" date="2021-02" db="EMBL/GenBank/DDBJ databases">
        <title>Natrosporangium hydrolyticum gen. nov., sp. nov, a haloalkaliphilic actinobacterium from a soda solonchak soil.</title>
        <authorList>
            <person name="Sorokin D.Y."/>
            <person name="Khijniak T.V."/>
            <person name="Zakharycheva A.P."/>
            <person name="Boueva O.V."/>
            <person name="Ariskina E.V."/>
            <person name="Hahnke R.L."/>
            <person name="Bunk B."/>
            <person name="Sproer C."/>
            <person name="Schumann P."/>
            <person name="Evtushenko L.I."/>
            <person name="Kublanov I.V."/>
        </authorList>
    </citation>
    <scope>NUCLEOTIDE SEQUENCE</scope>
    <source>
        <strain evidence="16">DSM 106523</strain>
    </source>
</reference>
<keyword evidence="17" id="KW-1185">Reference proteome</keyword>
<dbReference type="InterPro" id="IPR036097">
    <property type="entry name" value="HisK_dim/P_sf"/>
</dbReference>
<comment type="subcellular location">
    <subcellularLocation>
        <location evidence="2">Cell membrane</location>
        <topology evidence="2">Multi-pass membrane protein</topology>
    </subcellularLocation>
</comment>